<evidence type="ECO:0000313" key="3">
    <source>
        <dbReference type="Proteomes" id="UP000298663"/>
    </source>
</evidence>
<feature type="region of interest" description="Disordered" evidence="1">
    <location>
        <begin position="109"/>
        <end position="137"/>
    </location>
</feature>
<sequence length="171" mass="20037">MSGQIQRLDNFGPICAARCFTRRPRFRPCFQTEIGVSVWNFTYSALLRDLSLYFVLFRSNFAHFSDDVVRSLPPTPERRRPPRADRRFAADPLRALGRPWNRNLVGCLPPPPDPRIPRRHPPVEPREGRRQGRGRVQEEEVAEMRYLMKVVNIPFEEGVTQFGVEDLYREE</sequence>
<reference evidence="2 3" key="1">
    <citation type="journal article" date="2015" name="Genome Biol.">
        <title>Comparative genomics of Steinernema reveals deeply conserved gene regulatory networks.</title>
        <authorList>
            <person name="Dillman A.R."/>
            <person name="Macchietto M."/>
            <person name="Porter C.F."/>
            <person name="Rogers A."/>
            <person name="Williams B."/>
            <person name="Antoshechkin I."/>
            <person name="Lee M.M."/>
            <person name="Goodwin Z."/>
            <person name="Lu X."/>
            <person name="Lewis E.E."/>
            <person name="Goodrich-Blair H."/>
            <person name="Stock S.P."/>
            <person name="Adams B.J."/>
            <person name="Sternberg P.W."/>
            <person name="Mortazavi A."/>
        </authorList>
    </citation>
    <scope>NUCLEOTIDE SEQUENCE [LARGE SCALE GENOMIC DNA]</scope>
    <source>
        <strain evidence="2 3">ALL</strain>
    </source>
</reference>
<accession>A0A4U5MKT9</accession>
<keyword evidence="3" id="KW-1185">Reference proteome</keyword>
<proteinExistence type="predicted"/>
<dbReference type="EMBL" id="AZBU02000007">
    <property type="protein sequence ID" value="TKR69922.1"/>
    <property type="molecule type" value="Genomic_DNA"/>
</dbReference>
<feature type="compositionally biased region" description="Basic and acidic residues" evidence="1">
    <location>
        <begin position="121"/>
        <end position="137"/>
    </location>
</feature>
<gene>
    <name evidence="2" type="ORF">L596_022010</name>
</gene>
<protein>
    <submittedName>
        <fullName evidence="2">Uncharacterized protein</fullName>
    </submittedName>
</protein>
<organism evidence="2 3">
    <name type="scientific">Steinernema carpocapsae</name>
    <name type="common">Entomopathogenic nematode</name>
    <dbReference type="NCBI Taxonomy" id="34508"/>
    <lineage>
        <taxon>Eukaryota</taxon>
        <taxon>Metazoa</taxon>
        <taxon>Ecdysozoa</taxon>
        <taxon>Nematoda</taxon>
        <taxon>Chromadorea</taxon>
        <taxon>Rhabditida</taxon>
        <taxon>Tylenchina</taxon>
        <taxon>Panagrolaimomorpha</taxon>
        <taxon>Strongyloidoidea</taxon>
        <taxon>Steinernematidae</taxon>
        <taxon>Steinernema</taxon>
    </lineage>
</organism>
<dbReference type="AlphaFoldDB" id="A0A4U5MKT9"/>
<evidence type="ECO:0000313" key="2">
    <source>
        <dbReference type="EMBL" id="TKR69922.1"/>
    </source>
</evidence>
<evidence type="ECO:0000256" key="1">
    <source>
        <dbReference type="SAM" id="MobiDB-lite"/>
    </source>
</evidence>
<comment type="caution">
    <text evidence="2">The sequence shown here is derived from an EMBL/GenBank/DDBJ whole genome shotgun (WGS) entry which is preliminary data.</text>
</comment>
<reference evidence="2 3" key="2">
    <citation type="journal article" date="2019" name="G3 (Bethesda)">
        <title>Hybrid Assembly of the Genome of the Entomopathogenic Nematode Steinernema carpocapsae Identifies the X-Chromosome.</title>
        <authorList>
            <person name="Serra L."/>
            <person name="Macchietto M."/>
            <person name="Macias-Munoz A."/>
            <person name="McGill C.J."/>
            <person name="Rodriguez I.M."/>
            <person name="Rodriguez B."/>
            <person name="Murad R."/>
            <person name="Mortazavi A."/>
        </authorList>
    </citation>
    <scope>NUCLEOTIDE SEQUENCE [LARGE SCALE GENOMIC DNA]</scope>
    <source>
        <strain evidence="2 3">ALL</strain>
    </source>
</reference>
<name>A0A4U5MKT9_STECR</name>
<dbReference type="OrthoDB" id="9982108at2759"/>
<dbReference type="STRING" id="34508.A0A4U5MKT9"/>
<dbReference type="Proteomes" id="UP000298663">
    <property type="component" value="Unassembled WGS sequence"/>
</dbReference>